<evidence type="ECO:0000259" key="10">
    <source>
        <dbReference type="Pfam" id="PF18113"/>
    </source>
</evidence>
<keyword evidence="8" id="KW-0520">NAD</keyword>
<gene>
    <name evidence="11" type="ORF">PPGU16_58760</name>
</gene>
<feature type="domain" description="Rubredoxin binding" evidence="10">
    <location>
        <begin position="309"/>
        <end position="382"/>
    </location>
</feature>
<evidence type="ECO:0000259" key="9">
    <source>
        <dbReference type="Pfam" id="PF07992"/>
    </source>
</evidence>
<comment type="subcellular location">
    <subcellularLocation>
        <location evidence="2">Cytoplasm</location>
    </subcellularLocation>
</comment>
<dbReference type="Proteomes" id="UP000510888">
    <property type="component" value="Plasmid PPGU16_p1"/>
</dbReference>
<evidence type="ECO:0000256" key="3">
    <source>
        <dbReference type="ARBA" id="ARBA00006442"/>
    </source>
</evidence>
<evidence type="ECO:0000313" key="11">
    <source>
        <dbReference type="EMBL" id="BCF92809.1"/>
    </source>
</evidence>
<evidence type="ECO:0000256" key="8">
    <source>
        <dbReference type="ARBA" id="ARBA00023027"/>
    </source>
</evidence>
<keyword evidence="5" id="KW-0285">Flavoprotein</keyword>
<dbReference type="PANTHER" id="PTHR43429:SF3">
    <property type="entry name" value="NITRITE REDUCTASE [NAD(P)H]"/>
    <property type="match status" value="1"/>
</dbReference>
<evidence type="ECO:0000256" key="5">
    <source>
        <dbReference type="ARBA" id="ARBA00022630"/>
    </source>
</evidence>
<dbReference type="GO" id="GO:0005737">
    <property type="term" value="C:cytoplasm"/>
    <property type="evidence" value="ECO:0007669"/>
    <property type="project" value="UniProtKB-SubCell"/>
</dbReference>
<dbReference type="EMBL" id="AP023176">
    <property type="protein sequence ID" value="BCF92809.1"/>
    <property type="molecule type" value="Genomic_DNA"/>
</dbReference>
<keyword evidence="4" id="KW-0963">Cytoplasm</keyword>
<evidence type="ECO:0000256" key="7">
    <source>
        <dbReference type="ARBA" id="ARBA00023002"/>
    </source>
</evidence>
<name>A0A7I8BWS3_9BURK</name>
<keyword evidence="12" id="KW-1185">Reference proteome</keyword>
<evidence type="ECO:0000256" key="2">
    <source>
        <dbReference type="ARBA" id="ARBA00004496"/>
    </source>
</evidence>
<protein>
    <submittedName>
        <fullName evidence="11">Pyridine nucleotide-disulfide oxidoreductase</fullName>
    </submittedName>
</protein>
<dbReference type="Pfam" id="PF18113">
    <property type="entry name" value="Rbx_binding"/>
    <property type="match status" value="1"/>
</dbReference>
<comment type="similarity">
    <text evidence="3">Belongs to the FAD-dependent oxidoreductase family.</text>
</comment>
<evidence type="ECO:0000256" key="1">
    <source>
        <dbReference type="ARBA" id="ARBA00001974"/>
    </source>
</evidence>
<organism evidence="11 12">
    <name type="scientific">Paraburkholderia largidicola</name>
    <dbReference type="NCBI Taxonomy" id="3014751"/>
    <lineage>
        <taxon>Bacteria</taxon>
        <taxon>Pseudomonadati</taxon>
        <taxon>Pseudomonadota</taxon>
        <taxon>Betaproteobacteria</taxon>
        <taxon>Burkholderiales</taxon>
        <taxon>Burkholderiaceae</taxon>
        <taxon>Paraburkholderia</taxon>
    </lineage>
</organism>
<sequence>METTDAIVIVGTGLAGYTVAREVRKLDANVPIVLISESDGCFYSKPTLSNALAMKKQPTELALFDASTMAMQLNACVLTHRSVERIVPDSREIVVGGEPLSYARLVLAIGADARRVPMQGDGASDVLSVNSLADYARFRERLQSAQSVAILGAGLIGCEFANDLALAGYRVSLIDPAAAPLSRLVPEPVGAALAAALERHGVRAHLGTSVTAITRSEQGYQLSCSDGERLAADLVVSAIGLAPRTALAADAGLAIENGIRTDAWCRTSAADIYALGDCAAIDGKAQPYVLPIMHAARALARTLTVEPTRVDFPVMPITVKVPAAPTIIVPPAEAGEWLFESADGVSPDRLRAVCEHPLDRRLLGFALLGEATTAKAELIKAMMAAPA</sequence>
<feature type="domain" description="FAD/NAD(P)-binding" evidence="9">
    <location>
        <begin position="7"/>
        <end position="287"/>
    </location>
</feature>
<dbReference type="Pfam" id="PF07992">
    <property type="entry name" value="Pyr_redox_2"/>
    <property type="match status" value="1"/>
</dbReference>
<dbReference type="AlphaFoldDB" id="A0A7I8BWS3"/>
<comment type="cofactor">
    <cofactor evidence="1">
        <name>FAD</name>
        <dbReference type="ChEBI" id="CHEBI:57692"/>
    </cofactor>
</comment>
<dbReference type="InterPro" id="IPR041364">
    <property type="entry name" value="Rbx-bd"/>
</dbReference>
<keyword evidence="7" id="KW-0560">Oxidoreductase</keyword>
<evidence type="ECO:0000256" key="6">
    <source>
        <dbReference type="ARBA" id="ARBA00022827"/>
    </source>
</evidence>
<evidence type="ECO:0000256" key="4">
    <source>
        <dbReference type="ARBA" id="ARBA00022490"/>
    </source>
</evidence>
<dbReference type="KEGG" id="plad:PPGU16_58760"/>
<evidence type="ECO:0000313" key="12">
    <source>
        <dbReference type="Proteomes" id="UP000510888"/>
    </source>
</evidence>
<dbReference type="PRINTS" id="PR00411">
    <property type="entry name" value="PNDRDTASEI"/>
</dbReference>
<geneLocation type="plasmid" evidence="11 12">
    <name>PPGU16_p1</name>
</geneLocation>
<accession>A0A7I8BWS3</accession>
<dbReference type="Gene3D" id="3.30.390.120">
    <property type="match status" value="1"/>
</dbReference>
<dbReference type="InterPro" id="IPR050260">
    <property type="entry name" value="FAD-bd_OxRdtase"/>
</dbReference>
<keyword evidence="11" id="KW-0614">Plasmid</keyword>
<dbReference type="PRINTS" id="PR00368">
    <property type="entry name" value="FADPNR"/>
</dbReference>
<keyword evidence="6" id="KW-0274">FAD</keyword>
<dbReference type="SUPFAM" id="SSF51905">
    <property type="entry name" value="FAD/NAD(P)-binding domain"/>
    <property type="match status" value="1"/>
</dbReference>
<dbReference type="InterPro" id="IPR023753">
    <property type="entry name" value="FAD/NAD-binding_dom"/>
</dbReference>
<proteinExistence type="inferred from homology"/>
<dbReference type="InterPro" id="IPR036188">
    <property type="entry name" value="FAD/NAD-bd_sf"/>
</dbReference>
<dbReference type="GO" id="GO:0016491">
    <property type="term" value="F:oxidoreductase activity"/>
    <property type="evidence" value="ECO:0007669"/>
    <property type="project" value="UniProtKB-KW"/>
</dbReference>
<reference evidence="11 12" key="1">
    <citation type="journal article" date="2020" name="Genes (Basel)">
        <title>Genomic Comparison of Insect Gut Symbionts from Divergent Burkholderia Subclades.</title>
        <authorList>
            <person name="Takeshita K."/>
            <person name="Kikuchi Y."/>
        </authorList>
    </citation>
    <scope>NUCLEOTIDE SEQUENCE [LARGE SCALE GENOMIC DNA]</scope>
    <source>
        <strain evidence="11 12">PGU16</strain>
        <plasmid evidence="11 12">PPGU16_p1</plasmid>
    </source>
</reference>
<dbReference type="Gene3D" id="3.50.50.60">
    <property type="entry name" value="FAD/NAD(P)-binding domain"/>
    <property type="match status" value="2"/>
</dbReference>
<dbReference type="PANTHER" id="PTHR43429">
    <property type="entry name" value="PYRIDINE NUCLEOTIDE-DISULFIDE OXIDOREDUCTASE DOMAIN-CONTAINING"/>
    <property type="match status" value="1"/>
</dbReference>